<evidence type="ECO:0000259" key="9">
    <source>
        <dbReference type="Pfam" id="PF02823"/>
    </source>
</evidence>
<evidence type="ECO:0000313" key="10">
    <source>
        <dbReference type="EMBL" id="MCI2241693.1"/>
    </source>
</evidence>
<keyword evidence="5 8" id="KW-0472">Membrane</keyword>
<accession>A0ABS9WFP9</accession>
<dbReference type="EMBL" id="JAJMLW010000001">
    <property type="protein sequence ID" value="MCI2241693.1"/>
    <property type="molecule type" value="Genomic_DNA"/>
</dbReference>
<dbReference type="Gene3D" id="2.60.15.10">
    <property type="entry name" value="F0F1 ATP synthase delta/epsilon subunit, N-terminal"/>
    <property type="match status" value="1"/>
</dbReference>
<organism evidence="10 11">
    <name type="scientific">Adlercreutzia faecimuris</name>
    <dbReference type="NCBI Taxonomy" id="2897341"/>
    <lineage>
        <taxon>Bacteria</taxon>
        <taxon>Bacillati</taxon>
        <taxon>Actinomycetota</taxon>
        <taxon>Coriobacteriia</taxon>
        <taxon>Eggerthellales</taxon>
        <taxon>Eggerthellaceae</taxon>
        <taxon>Adlercreutzia</taxon>
    </lineage>
</organism>
<evidence type="ECO:0000256" key="7">
    <source>
        <dbReference type="ARBA" id="ARBA00023310"/>
    </source>
</evidence>
<comment type="similarity">
    <text evidence="2 8">Belongs to the ATPase epsilon chain family.</text>
</comment>
<keyword evidence="8" id="KW-1003">Cell membrane</keyword>
<evidence type="ECO:0000256" key="3">
    <source>
        <dbReference type="ARBA" id="ARBA00022448"/>
    </source>
</evidence>
<dbReference type="PANTHER" id="PTHR13822">
    <property type="entry name" value="ATP SYNTHASE DELTA/EPSILON CHAIN"/>
    <property type="match status" value="1"/>
</dbReference>
<keyword evidence="7 8" id="KW-0066">ATP synthesis</keyword>
<sequence>MASLRCTVATPTRELFSGEIHYASVPGAEGSYGVLPGHEMLVSSDKQGILTLWLDEAGNTRRQFLLYEGAAQVYQDTLTVLGRFGTDLDTLDVEVVKEKAEALRQQIEDLEGQEGEQARVALENCKNHMAWYDLQLKVAAEPAK</sequence>
<comment type="caution">
    <text evidence="10">The sequence shown here is derived from an EMBL/GenBank/DDBJ whole genome shotgun (WGS) entry which is preliminary data.</text>
</comment>
<name>A0ABS9WFP9_9ACTN</name>
<dbReference type="Proteomes" id="UP001430755">
    <property type="component" value="Unassembled WGS sequence"/>
</dbReference>
<reference evidence="10" key="1">
    <citation type="submission" date="2021-11" db="EMBL/GenBank/DDBJ databases">
        <title>A Novel Adlercreutzia Species, isolated from a Allomyrina dichotoma larva feces.</title>
        <authorList>
            <person name="Suh M.K."/>
        </authorList>
    </citation>
    <scope>NUCLEOTIDE SEQUENCE</scope>
    <source>
        <strain evidence="10">JBNU-10</strain>
    </source>
</reference>
<dbReference type="InterPro" id="IPR036771">
    <property type="entry name" value="ATPsynth_dsu/esu_N"/>
</dbReference>
<dbReference type="InterPro" id="IPR001469">
    <property type="entry name" value="ATP_synth_F1_dsu/esu"/>
</dbReference>
<dbReference type="SUPFAM" id="SSF51344">
    <property type="entry name" value="Epsilon subunit of F1F0-ATP synthase N-terminal domain"/>
    <property type="match status" value="1"/>
</dbReference>
<gene>
    <name evidence="8" type="primary">atpC</name>
    <name evidence="10" type="ORF">LPT13_04890</name>
</gene>
<feature type="domain" description="ATP synthase F1 complex delta/epsilon subunit N-terminal" evidence="9">
    <location>
        <begin position="4"/>
        <end position="81"/>
    </location>
</feature>
<keyword evidence="3 8" id="KW-0813">Transport</keyword>
<proteinExistence type="inferred from homology"/>
<dbReference type="HAMAP" id="MF_00530">
    <property type="entry name" value="ATP_synth_epsil_bac"/>
    <property type="match status" value="1"/>
</dbReference>
<evidence type="ECO:0000313" key="11">
    <source>
        <dbReference type="Proteomes" id="UP001430755"/>
    </source>
</evidence>
<keyword evidence="6 8" id="KW-0139">CF(1)</keyword>
<evidence type="ECO:0000256" key="5">
    <source>
        <dbReference type="ARBA" id="ARBA00023136"/>
    </source>
</evidence>
<evidence type="ECO:0000256" key="2">
    <source>
        <dbReference type="ARBA" id="ARBA00005712"/>
    </source>
</evidence>
<evidence type="ECO:0000256" key="6">
    <source>
        <dbReference type="ARBA" id="ARBA00023196"/>
    </source>
</evidence>
<keyword evidence="4 8" id="KW-0406">Ion transport</keyword>
<dbReference type="Pfam" id="PF02823">
    <property type="entry name" value="ATP-synt_DE_N"/>
    <property type="match status" value="1"/>
</dbReference>
<evidence type="ECO:0000256" key="1">
    <source>
        <dbReference type="ARBA" id="ARBA00004184"/>
    </source>
</evidence>
<comment type="function">
    <text evidence="8">Produces ATP from ADP in the presence of a proton gradient across the membrane.</text>
</comment>
<evidence type="ECO:0000256" key="4">
    <source>
        <dbReference type="ARBA" id="ARBA00023065"/>
    </source>
</evidence>
<comment type="subcellular location">
    <subcellularLocation>
        <location evidence="8">Cell membrane</location>
        <topology evidence="8">Peripheral membrane protein</topology>
    </subcellularLocation>
    <subcellularLocation>
        <location evidence="1">Endomembrane system</location>
        <topology evidence="1">Peripheral membrane protein</topology>
    </subcellularLocation>
</comment>
<protein>
    <recommendedName>
        <fullName evidence="8">ATP synthase epsilon chain</fullName>
    </recommendedName>
    <alternativeName>
        <fullName evidence="8">ATP synthase F1 sector epsilon subunit</fullName>
    </alternativeName>
    <alternativeName>
        <fullName evidence="8">F-ATPase epsilon subunit</fullName>
    </alternativeName>
</protein>
<dbReference type="RefSeq" id="WP_242164092.1">
    <property type="nucleotide sequence ID" value="NZ_JAJMLW010000001.1"/>
</dbReference>
<dbReference type="PANTHER" id="PTHR13822:SF10">
    <property type="entry name" value="ATP SYNTHASE EPSILON CHAIN, CHLOROPLASTIC"/>
    <property type="match status" value="1"/>
</dbReference>
<dbReference type="CDD" id="cd12152">
    <property type="entry name" value="F1-ATPase_delta"/>
    <property type="match status" value="1"/>
</dbReference>
<dbReference type="InterPro" id="IPR020546">
    <property type="entry name" value="ATP_synth_F1_dsu/esu_N"/>
</dbReference>
<evidence type="ECO:0000256" key="8">
    <source>
        <dbReference type="HAMAP-Rule" id="MF_00530"/>
    </source>
</evidence>
<comment type="subunit">
    <text evidence="8">F-type ATPases have 2 components, CF(1) - the catalytic core - and CF(0) - the membrane proton channel. CF(1) has five subunits: alpha(3), beta(3), gamma(1), delta(1), epsilon(1). CF(0) has three main subunits: a, b and c.</text>
</comment>
<keyword evidence="8" id="KW-0375">Hydrogen ion transport</keyword>
<keyword evidence="11" id="KW-1185">Reference proteome</keyword>